<protein>
    <recommendedName>
        <fullName evidence="2">Cytoplasmic polyadenylation element-binding protein 1 N-terminal domain-containing protein</fullName>
    </recommendedName>
</protein>
<proteinExistence type="predicted"/>
<keyword evidence="1" id="KW-0812">Transmembrane</keyword>
<accession>A0A835ZW71</accession>
<keyword evidence="1" id="KW-1133">Transmembrane helix</keyword>
<feature type="domain" description="Cytoplasmic polyadenylation element-binding protein 1 N-terminal" evidence="2">
    <location>
        <begin position="75"/>
        <end position="134"/>
    </location>
</feature>
<keyword evidence="1" id="KW-0472">Membrane</keyword>
<feature type="transmembrane region" description="Helical" evidence="1">
    <location>
        <begin position="15"/>
        <end position="39"/>
    </location>
</feature>
<sequence>MLSMLEAGCEADCPILGVMTETVVTVLVCALVSSIWIHFTYRRLRAVARPGVVSLEFKTGAVMHFSHLRVVLAFEEEAGRIKDCWDNQEAPALSTCRNANIFRRINAILDNSLDFSRVCTTPVNRGIHDHLPEVDVPMVLNLGDVYWLPFIDYCKAEEQEYEKRRKAQKRALD</sequence>
<evidence type="ECO:0000256" key="1">
    <source>
        <dbReference type="SAM" id="Phobius"/>
    </source>
</evidence>
<gene>
    <name evidence="3" type="ORF">JEQ12_007751</name>
</gene>
<organism evidence="3 4">
    <name type="scientific">Ovis aries</name>
    <name type="common">Sheep</name>
    <dbReference type="NCBI Taxonomy" id="9940"/>
    <lineage>
        <taxon>Eukaryota</taxon>
        <taxon>Metazoa</taxon>
        <taxon>Chordata</taxon>
        <taxon>Craniata</taxon>
        <taxon>Vertebrata</taxon>
        <taxon>Euteleostomi</taxon>
        <taxon>Mammalia</taxon>
        <taxon>Eutheria</taxon>
        <taxon>Laurasiatheria</taxon>
        <taxon>Artiodactyla</taxon>
        <taxon>Ruminantia</taxon>
        <taxon>Pecora</taxon>
        <taxon>Bovidae</taxon>
        <taxon>Caprinae</taxon>
        <taxon>Ovis</taxon>
    </lineage>
</organism>
<evidence type="ECO:0000313" key="3">
    <source>
        <dbReference type="EMBL" id="KAG5198061.1"/>
    </source>
</evidence>
<dbReference type="InterPro" id="IPR032292">
    <property type="entry name" value="CEBP1_N"/>
</dbReference>
<evidence type="ECO:0000259" key="2">
    <source>
        <dbReference type="Pfam" id="PF16368"/>
    </source>
</evidence>
<dbReference type="Pfam" id="PF16368">
    <property type="entry name" value="CEBP1_N"/>
    <property type="match status" value="1"/>
</dbReference>
<evidence type="ECO:0000313" key="4">
    <source>
        <dbReference type="Proteomes" id="UP000664991"/>
    </source>
</evidence>
<reference evidence="3 4" key="1">
    <citation type="submission" date="2020-12" db="EMBL/GenBank/DDBJ databases">
        <title>De novo assembly of Tibetan sheep genome.</title>
        <authorList>
            <person name="Li X."/>
        </authorList>
    </citation>
    <scope>NUCLEOTIDE SEQUENCE [LARGE SCALE GENOMIC DNA]</scope>
    <source>
        <tissue evidence="3">Heart</tissue>
    </source>
</reference>
<dbReference type="EMBL" id="JAEMGP010000018">
    <property type="protein sequence ID" value="KAG5198061.1"/>
    <property type="molecule type" value="Genomic_DNA"/>
</dbReference>
<dbReference type="AlphaFoldDB" id="A0A835ZW71"/>
<dbReference type="Proteomes" id="UP000664991">
    <property type="component" value="Unassembled WGS sequence"/>
</dbReference>
<comment type="caution">
    <text evidence="3">The sequence shown here is derived from an EMBL/GenBank/DDBJ whole genome shotgun (WGS) entry which is preliminary data.</text>
</comment>
<name>A0A835ZW71_SHEEP</name>